<organism evidence="6 8">
    <name type="scientific">Didymodactylos carnosus</name>
    <dbReference type="NCBI Taxonomy" id="1234261"/>
    <lineage>
        <taxon>Eukaryota</taxon>
        <taxon>Metazoa</taxon>
        <taxon>Spiralia</taxon>
        <taxon>Gnathifera</taxon>
        <taxon>Rotifera</taxon>
        <taxon>Eurotatoria</taxon>
        <taxon>Bdelloidea</taxon>
        <taxon>Philodinida</taxon>
        <taxon>Philodinidae</taxon>
        <taxon>Didymodactylos</taxon>
    </lineage>
</organism>
<evidence type="ECO:0000259" key="4">
    <source>
        <dbReference type="Pfam" id="PF12777"/>
    </source>
</evidence>
<dbReference type="Gene3D" id="3.40.50.300">
    <property type="entry name" value="P-loop containing nucleotide triphosphate hydrolases"/>
    <property type="match status" value="3"/>
</dbReference>
<comment type="caution">
    <text evidence="6">The sequence shown here is derived from an EMBL/GenBank/DDBJ whole genome shotgun (WGS) entry which is preliminary data.</text>
</comment>
<reference evidence="6" key="1">
    <citation type="submission" date="2021-02" db="EMBL/GenBank/DDBJ databases">
        <authorList>
            <person name="Nowell W R."/>
        </authorList>
    </citation>
    <scope>NUCLEOTIDE SEQUENCE</scope>
</reference>
<evidence type="ECO:0000313" key="6">
    <source>
        <dbReference type="EMBL" id="CAF1054953.1"/>
    </source>
</evidence>
<dbReference type="Proteomes" id="UP000663829">
    <property type="component" value="Unassembled WGS sequence"/>
</dbReference>
<dbReference type="Gene3D" id="1.20.920.30">
    <property type="match status" value="1"/>
</dbReference>
<feature type="compositionally biased region" description="Low complexity" evidence="3">
    <location>
        <begin position="377"/>
        <end position="393"/>
    </location>
</feature>
<proteinExistence type="inferred from homology"/>
<evidence type="ECO:0000313" key="7">
    <source>
        <dbReference type="EMBL" id="CAF3824109.1"/>
    </source>
</evidence>
<dbReference type="Pfam" id="PF12777">
    <property type="entry name" value="MT"/>
    <property type="match status" value="1"/>
</dbReference>
<comment type="similarity">
    <text evidence="1">Belongs to the dynein heavy chain family.</text>
</comment>
<dbReference type="Proteomes" id="UP000681722">
    <property type="component" value="Unassembled WGS sequence"/>
</dbReference>
<dbReference type="Gene3D" id="1.20.920.20">
    <property type="match status" value="1"/>
</dbReference>
<feature type="domain" description="Dynein heavy chain AAA module D4" evidence="5">
    <location>
        <begin position="516"/>
        <end position="733"/>
    </location>
</feature>
<dbReference type="InterPro" id="IPR024317">
    <property type="entry name" value="Dynein_heavy_chain_D4_dom"/>
</dbReference>
<dbReference type="PANTHER" id="PTHR45703">
    <property type="entry name" value="DYNEIN HEAVY CHAIN"/>
    <property type="match status" value="1"/>
</dbReference>
<evidence type="ECO:0008006" key="9">
    <source>
        <dbReference type="Google" id="ProtNLM"/>
    </source>
</evidence>
<evidence type="ECO:0000259" key="5">
    <source>
        <dbReference type="Pfam" id="PF12780"/>
    </source>
</evidence>
<dbReference type="InterPro" id="IPR027417">
    <property type="entry name" value="P-loop_NTPase"/>
</dbReference>
<dbReference type="Pfam" id="PF12780">
    <property type="entry name" value="AAA_8"/>
    <property type="match status" value="1"/>
</dbReference>
<feature type="coiled-coil region" evidence="2">
    <location>
        <begin position="1055"/>
        <end position="1089"/>
    </location>
</feature>
<evidence type="ECO:0000313" key="8">
    <source>
        <dbReference type="Proteomes" id="UP000663829"/>
    </source>
</evidence>
<feature type="non-terminal residue" evidence="6">
    <location>
        <position position="2383"/>
    </location>
</feature>
<accession>A0A814KR48</accession>
<dbReference type="GO" id="GO:0007018">
    <property type="term" value="P:microtubule-based movement"/>
    <property type="evidence" value="ECO:0007669"/>
    <property type="project" value="InterPro"/>
</dbReference>
<keyword evidence="2" id="KW-0175">Coiled coil</keyword>
<dbReference type="InterPro" id="IPR026983">
    <property type="entry name" value="DHC"/>
</dbReference>
<dbReference type="OrthoDB" id="5986589at2759"/>
<dbReference type="InterPro" id="IPR024743">
    <property type="entry name" value="Dynein_HC_stalk"/>
</dbReference>
<evidence type="ECO:0000256" key="3">
    <source>
        <dbReference type="SAM" id="MobiDB-lite"/>
    </source>
</evidence>
<dbReference type="PANTHER" id="PTHR45703:SF36">
    <property type="entry name" value="DYNEIN HEAVY CHAIN, CYTOPLASMIC"/>
    <property type="match status" value="1"/>
</dbReference>
<sequence>FQEQVNMFALDILSKYGFEFLPNYKLNELYPDVINTRFVPLKTWLTTKNITYDTIPEFMSSTRLMSLLISNGKPLAVFGENGFGKSTMIKRLLSTKIHHIRLVSNGKPSLLCKEFKDNIPIIMHETQAKHLSWKQKYVIWIDDVNLQTPTKEDGFTTEFFRSLLDDYDDHTSDALLTTRDFLHLKKDWNFVFSGVPQCDSQMYSYIHHRFSRHIVTILIHEHLSLLIETIFSLNIKNWLEEFPAESINHPIELAQACLLSLEEIFDSVRKRLHYSPNYTLGIFNLHHVSSIVEGMMLMNGKEKRIGKTKLKLKKKQENVPTVIRLLCHELSRMVLDRIPYKDDRIWFQELVYRTIVTNFCTELEFHIVAANDTSVPENQSSTVQETSSSQELTRTPSTELVNPTEVRPLKKQVKFKLGLVSDRSGTLNGPLISFAKLLAIPKGKGLITDPSKIQNISEYADRLCSNYFCKQILYMHGEYTGSDQYNNNYCESNYSELVQAFHSCHKMFTKSTKYSIDLAFIDKTVRHLVNIVRILSLNQGHALLHAETYGMGRQDLVQMAAFISRTQFFDGHMSNTTFSNDENENVRLCLRQCCLLAGLKQKNCVIVIREHLLNDEMLHNIVVFLREGIYSDLYSSDELCRIAAALSPGLPSSRRVTKTNSVLKSFYARIKKRLHIIIFEDYQSGRMMFHQRYPLSLSSCYVDQYETWTKESLILIAKHWLEKDNENFEHTLSLQSFKSTTYSLAIINLLASALAEIHLISLKEIHRCDNNITIESYKHPVRIKNTQTKYFTLKMIKRTIDYLYKFDKNISEGETDRSNQYEMILARTNKTENMIEYNKELCKKLQLEIDDISKKLAKIEAELAEKKKAFTTALEDCREEERLLEEMATALEKLKKDMQEDFSKANPQYEAALSAVQALKKADYDEIRTFRQPPQPVLAVMNTICIMFGKKPEWNEAKVLTVKENFFDDLIYYDKENITDEVYSMLAQIVQFDTFRPSFVACSSKAAASICAWIIAVFEYSTIARSIKSKVQQVKAYEDLYKKRQQIMGEKRLKAETIKKELEILIRERNQERDEMNKKLKRLQFFQQNIEKTSSMLNLIGDDVEYWIKQLEKSQQYKLSVVGDSLLVASCLCYLSTISADRRNYVLEKWLSLNCFKTINTSTLNDGRSKGLSNENYLPIRANFNFVDVIMNEKDRNDYYIQIIQNTNYTMDINSVINAITIDLRHNNNFVLILHNPEHDLILWISELEKDFESNIEEAQEDFLAFQRYQQQNPLVQSSGQLDSAYRAESQQRDNLFSRISSSKTYITEVTEKSSIWESSTVASRAPTSMLLTKSAATVALSDLQGKNIVSLPQLDYDYTRPEKNVLILMANDNELEKKLINAMYYGVVVVVDHCDVLNRTSFLQKFLHWSMTKDIEHMTHPIIFRYSEQDNIFINSQFRLLLNFRRVPVTNQMWNDIVKNRFIDLRLSCKQIEDIVWLNIVETKSHNFLHHIRNNQRLKLLAQNDLTLRRTKLVSYLRLDDESTVNGLIESEELLLILKKFDHERQLLVNTYDEHQSQEDLLLQRGQCYRSTAKSLTIMYDIMREDNNVCFHVEANIFDWFIHIVISGLSKRMENNDPSNKVQAREIYLRCFEKLYNYLSSMMTENDLILFLTIFTLKEMLIIKDDNNNHQIITEHDLKILKTLLLKQNPHNRKIIPHFLYDTSKPSYLTDYTWQCAQYLQENHSSIFENLCLELVENKTDWLEYLNDQKIDLLNKCPFKKQNLSIIHRIILWLTLCPQKTNDLFQTFLTYRYGGIICSKSASSITDTYYLSNLLKQHVILIWTNSTTFVDPVNEIVLLSKKLKIKQNIVLISAMDLLNKKYTDETSNINSLLLKSIQKQNWLIIKDLHLSEDFSTLFFQNLYNMFLLSCSHLKLHENEINDLELDQFDQLLFKTHMKFKLWLICDQQYQDKIPSWLKQTCLNVTLECPSQSTLQLRLQQSILQYEQFNSEDKINHLTSIHCNIIGKNLISNTRNFHENDFLYDVKHWCSLKSNEQNLKSILYFLYSRYIQNDCDQCLLQRFVNDLFLTHAKTTSETLLIDRINEPKPYRTLKFDDYDDDEDEIRRQLPFAFYTNDDMLLVESVIRSYLTLLRSNTYISNSFIQHSQQESTSITLSHCFRTEFSLLNSIETNLCIDMEYLLDILAGDITSNNYEHELFHKILYNRPFEKTRSTISDFVLNYSQSLNYLTSTTNSTLDLRYLHRVQTILNAVILELKTTHLINDTMIVTNFLNEHYYEQTSNKNKNQQTLHMIRVKGVCFTTDNLNTSDNQILIIEPIKISKMNLTTHCTKSLLILPSFNSSNQIPYLCLPLILKNSDTTNNDTKSDSLNNKLCLVTIASPHI</sequence>
<protein>
    <recommendedName>
        <fullName evidence="9">Dynein heavy chain</fullName>
    </recommendedName>
</protein>
<feature type="region of interest" description="Disordered" evidence="3">
    <location>
        <begin position="376"/>
        <end position="403"/>
    </location>
</feature>
<feature type="domain" description="Dynein heavy chain coiled coil stalk" evidence="4">
    <location>
        <begin position="855"/>
        <end position="1150"/>
    </location>
</feature>
<gene>
    <name evidence="6" type="ORF">GPM918_LOCUS16482</name>
    <name evidence="7" type="ORF">SRO942_LOCUS16482</name>
</gene>
<feature type="coiled-coil region" evidence="2">
    <location>
        <begin position="842"/>
        <end position="901"/>
    </location>
</feature>
<dbReference type="GO" id="GO:0051959">
    <property type="term" value="F:dynein light intermediate chain binding"/>
    <property type="evidence" value="ECO:0007669"/>
    <property type="project" value="InterPro"/>
</dbReference>
<dbReference type="GO" id="GO:0045505">
    <property type="term" value="F:dynein intermediate chain binding"/>
    <property type="evidence" value="ECO:0007669"/>
    <property type="project" value="InterPro"/>
</dbReference>
<dbReference type="GO" id="GO:0030286">
    <property type="term" value="C:dynein complex"/>
    <property type="evidence" value="ECO:0007669"/>
    <property type="project" value="InterPro"/>
</dbReference>
<keyword evidence="8" id="KW-1185">Reference proteome</keyword>
<evidence type="ECO:0000256" key="1">
    <source>
        <dbReference type="ARBA" id="ARBA00008887"/>
    </source>
</evidence>
<name>A0A814KR48_9BILA</name>
<dbReference type="EMBL" id="CAJOBC010004338">
    <property type="protein sequence ID" value="CAF3824109.1"/>
    <property type="molecule type" value="Genomic_DNA"/>
</dbReference>
<dbReference type="EMBL" id="CAJNOQ010004338">
    <property type="protein sequence ID" value="CAF1054953.1"/>
    <property type="molecule type" value="Genomic_DNA"/>
</dbReference>
<evidence type="ECO:0000256" key="2">
    <source>
        <dbReference type="SAM" id="Coils"/>
    </source>
</evidence>